<evidence type="ECO:0000256" key="1">
    <source>
        <dbReference type="SAM" id="SignalP"/>
    </source>
</evidence>
<accession>A0A6A6PYQ7</accession>
<evidence type="ECO:0000313" key="2">
    <source>
        <dbReference type="EMBL" id="KAF2484879.1"/>
    </source>
</evidence>
<dbReference type="Proteomes" id="UP000799767">
    <property type="component" value="Unassembled WGS sequence"/>
</dbReference>
<dbReference type="GO" id="GO:0016787">
    <property type="term" value="F:hydrolase activity"/>
    <property type="evidence" value="ECO:0007669"/>
    <property type="project" value="UniProtKB-KW"/>
</dbReference>
<keyword evidence="1" id="KW-0732">Signal</keyword>
<dbReference type="GeneID" id="54477691"/>
<protein>
    <submittedName>
        <fullName evidence="2">Glycoside hydrolase superfamily</fullName>
    </submittedName>
</protein>
<gene>
    <name evidence="2" type="ORF">BDY17DRAFT_321773</name>
</gene>
<dbReference type="EMBL" id="MU001633">
    <property type="protein sequence ID" value="KAF2484879.1"/>
    <property type="molecule type" value="Genomic_DNA"/>
</dbReference>
<dbReference type="Gene3D" id="3.20.20.80">
    <property type="entry name" value="Glycosidases"/>
    <property type="match status" value="1"/>
</dbReference>
<proteinExistence type="predicted"/>
<organism evidence="2 3">
    <name type="scientific">Neohortaea acidophila</name>
    <dbReference type="NCBI Taxonomy" id="245834"/>
    <lineage>
        <taxon>Eukaryota</taxon>
        <taxon>Fungi</taxon>
        <taxon>Dikarya</taxon>
        <taxon>Ascomycota</taxon>
        <taxon>Pezizomycotina</taxon>
        <taxon>Dothideomycetes</taxon>
        <taxon>Dothideomycetidae</taxon>
        <taxon>Mycosphaerellales</taxon>
        <taxon>Teratosphaeriaceae</taxon>
        <taxon>Neohortaea</taxon>
    </lineage>
</organism>
<feature type="signal peptide" evidence="1">
    <location>
        <begin position="1"/>
        <end position="23"/>
    </location>
</feature>
<keyword evidence="3" id="KW-1185">Reference proteome</keyword>
<evidence type="ECO:0000313" key="3">
    <source>
        <dbReference type="Proteomes" id="UP000799767"/>
    </source>
</evidence>
<dbReference type="RefSeq" id="XP_033591448.1">
    <property type="nucleotide sequence ID" value="XM_033736689.1"/>
</dbReference>
<sequence>MVSKHASAVAATLAAFGLPLATAQDSSNTATVNLAATRGTSPGYAAGFIYGEPSSIFDQSPNQIPESFYTGMGFIYGRAGGGQDPTGGYITSLAGYESRFQGTLQNYQTSRQAGGKFQVLPHDLWGTDHATKDSYWPGDDGNWTIYDNFLDRALSDIVANDMTDGLDWDLWNEPDGGYFWLRSQAQYLAMWNRTYLRIREDSAFNNVLIVGPSSASQPSTSNSWWTTYIQYVVSNNVIPEQYTWHDEPGDPGTDIPNLNTLLAKYNAPSRQININEYATQSQQNSAGSAWFISRLERYNAYGLRGNWLSACQLYDFMAGIVGKTNTSDCTSAQYYPNGQYQVYEWYTKMMTGTRATTTGTGDGVMDVYTTIGNAGGTVQTLTGVLNQQGTWYITIDNLSAVGLPESGSLPIQTYGLVDDGPYGEVNAPTNRGIYSHQYSGNSVTFPVYQTSVDEYTAWVFEFNTTSSS</sequence>
<dbReference type="InterPro" id="IPR017853">
    <property type="entry name" value="GH"/>
</dbReference>
<feature type="chain" id="PRO_5025482191" evidence="1">
    <location>
        <begin position="24"/>
        <end position="468"/>
    </location>
</feature>
<dbReference type="SUPFAM" id="SSF51445">
    <property type="entry name" value="(Trans)glycosidases"/>
    <property type="match status" value="1"/>
</dbReference>
<reference evidence="2" key="1">
    <citation type="journal article" date="2020" name="Stud. Mycol.">
        <title>101 Dothideomycetes genomes: a test case for predicting lifestyles and emergence of pathogens.</title>
        <authorList>
            <person name="Haridas S."/>
            <person name="Albert R."/>
            <person name="Binder M."/>
            <person name="Bloem J."/>
            <person name="Labutti K."/>
            <person name="Salamov A."/>
            <person name="Andreopoulos B."/>
            <person name="Baker S."/>
            <person name="Barry K."/>
            <person name="Bills G."/>
            <person name="Bluhm B."/>
            <person name="Cannon C."/>
            <person name="Castanera R."/>
            <person name="Culley D."/>
            <person name="Daum C."/>
            <person name="Ezra D."/>
            <person name="Gonzalez J."/>
            <person name="Henrissat B."/>
            <person name="Kuo A."/>
            <person name="Liang C."/>
            <person name="Lipzen A."/>
            <person name="Lutzoni F."/>
            <person name="Magnuson J."/>
            <person name="Mondo S."/>
            <person name="Nolan M."/>
            <person name="Ohm R."/>
            <person name="Pangilinan J."/>
            <person name="Park H.-J."/>
            <person name="Ramirez L."/>
            <person name="Alfaro M."/>
            <person name="Sun H."/>
            <person name="Tritt A."/>
            <person name="Yoshinaga Y."/>
            <person name="Zwiers L.-H."/>
            <person name="Turgeon B."/>
            <person name="Goodwin S."/>
            <person name="Spatafora J."/>
            <person name="Crous P."/>
            <person name="Grigoriev I."/>
        </authorList>
    </citation>
    <scope>NUCLEOTIDE SEQUENCE</scope>
    <source>
        <strain evidence="2">CBS 113389</strain>
    </source>
</reference>
<keyword evidence="2" id="KW-0378">Hydrolase</keyword>
<name>A0A6A6PYQ7_9PEZI</name>
<dbReference type="OrthoDB" id="3445803at2759"/>
<dbReference type="AlphaFoldDB" id="A0A6A6PYQ7"/>